<dbReference type="GO" id="GO:0009435">
    <property type="term" value="P:NAD+ biosynthetic process"/>
    <property type="evidence" value="ECO:0007669"/>
    <property type="project" value="InterPro"/>
</dbReference>
<dbReference type="Pfam" id="PF02749">
    <property type="entry name" value="QRPTase_N"/>
    <property type="match status" value="1"/>
</dbReference>
<dbReference type="AlphaFoldDB" id="A1KAX5"/>
<evidence type="ECO:0000313" key="9">
    <source>
        <dbReference type="Proteomes" id="UP000002588"/>
    </source>
</evidence>
<evidence type="ECO:0000256" key="3">
    <source>
        <dbReference type="ARBA" id="ARBA00022676"/>
    </source>
</evidence>
<gene>
    <name evidence="8" type="primary">modD</name>
    <name evidence="8" type="ordered locus">azo3365</name>
</gene>
<dbReference type="EMBL" id="AM406670">
    <property type="protein sequence ID" value="CAL95981.1"/>
    <property type="molecule type" value="Genomic_DNA"/>
</dbReference>
<dbReference type="InterPro" id="IPR002638">
    <property type="entry name" value="Quinolinate_PRibosylTrfase_C"/>
</dbReference>
<protein>
    <recommendedName>
        <fullName evidence="2">Putative pyrophosphorylase ModD</fullName>
    </recommendedName>
</protein>
<evidence type="ECO:0000256" key="5">
    <source>
        <dbReference type="PIRNR" id="PIRNR006250"/>
    </source>
</evidence>
<dbReference type="SUPFAM" id="SSF51690">
    <property type="entry name" value="Nicotinate/Quinolinate PRTase C-terminal domain-like"/>
    <property type="match status" value="1"/>
</dbReference>
<dbReference type="SUPFAM" id="SSF54675">
    <property type="entry name" value="Nicotinate/Quinolinate PRTase N-terminal domain-like"/>
    <property type="match status" value="1"/>
</dbReference>
<evidence type="ECO:0000256" key="2">
    <source>
        <dbReference type="ARBA" id="ARBA00019205"/>
    </source>
</evidence>
<proteinExistence type="inferred from homology"/>
<feature type="domain" description="Quinolinate phosphoribosyl transferase N-terminal" evidence="7">
    <location>
        <begin position="23"/>
        <end position="106"/>
    </location>
</feature>
<keyword evidence="3 5" id="KW-0328">Glycosyltransferase</keyword>
<dbReference type="PANTHER" id="PTHR32179:SF4">
    <property type="entry name" value="PYROPHOSPHORYLASE MODD-RELATED"/>
    <property type="match status" value="1"/>
</dbReference>
<keyword evidence="4 5" id="KW-0808">Transferase</keyword>
<dbReference type="InterPro" id="IPR027277">
    <property type="entry name" value="NadC/ModD"/>
</dbReference>
<dbReference type="Proteomes" id="UP000002588">
    <property type="component" value="Chromosome"/>
</dbReference>
<organism evidence="8 9">
    <name type="scientific">Azoarcus sp. (strain BH72)</name>
    <dbReference type="NCBI Taxonomy" id="418699"/>
    <lineage>
        <taxon>Bacteria</taxon>
        <taxon>Pseudomonadati</taxon>
        <taxon>Pseudomonadota</taxon>
        <taxon>Betaproteobacteria</taxon>
        <taxon>Rhodocyclales</taxon>
        <taxon>Zoogloeaceae</taxon>
        <taxon>Azoarcus</taxon>
    </lineage>
</organism>
<dbReference type="eggNOG" id="COG0157">
    <property type="taxonomic scope" value="Bacteria"/>
</dbReference>
<dbReference type="NCBIfam" id="TIGR01334">
    <property type="entry name" value="modD"/>
    <property type="match status" value="1"/>
</dbReference>
<name>A1KAX5_AZOSB</name>
<feature type="domain" description="Quinolinate phosphoribosyl transferase C-terminal" evidence="6">
    <location>
        <begin position="108"/>
        <end position="271"/>
    </location>
</feature>
<evidence type="ECO:0000313" key="8">
    <source>
        <dbReference type="EMBL" id="CAL95981.1"/>
    </source>
</evidence>
<evidence type="ECO:0000256" key="1">
    <source>
        <dbReference type="ARBA" id="ARBA00009400"/>
    </source>
</evidence>
<sequence>MPRSVLADHELAALLADDVPCGDLTTDALRIGPQPARLSFIARQPMTVCGVEEAVRMFELAGAAVKAELASGDVLSFQSPILTAEGDADVLHRVWKTAQVLVEWASGIASSASAIVEAAQHDGRRVPVACTRKTVPGTKALSVKAVRCAGASMHRLGLSETLLVFPEHRLYLDEAPAVTIARLRAAEAEKRIVVEVGSVEEAVVWTEAGADVIQLEKFPPERVAECRAAIAHSRMRPLLAAAGGIKADNAGAYVAAGADVLVTSAPFTAAPRDVKVTFLRD</sequence>
<dbReference type="InterPro" id="IPR013785">
    <property type="entry name" value="Aldolase_TIM"/>
</dbReference>
<keyword evidence="9" id="KW-1185">Reference proteome</keyword>
<evidence type="ECO:0000256" key="4">
    <source>
        <dbReference type="ARBA" id="ARBA00022679"/>
    </source>
</evidence>
<comment type="similarity">
    <text evidence="1 5">Belongs to the NadC/ModD family.</text>
</comment>
<evidence type="ECO:0000259" key="6">
    <source>
        <dbReference type="Pfam" id="PF01729"/>
    </source>
</evidence>
<dbReference type="Gene3D" id="3.90.1170.20">
    <property type="entry name" value="Quinolinate phosphoribosyl transferase, N-terminal domain"/>
    <property type="match status" value="1"/>
</dbReference>
<dbReference type="InterPro" id="IPR037128">
    <property type="entry name" value="Quinolinate_PRibosylTase_N_sf"/>
</dbReference>
<dbReference type="InterPro" id="IPR022412">
    <property type="entry name" value="Quinolinate_PRibosylTrfase_N"/>
</dbReference>
<dbReference type="InterPro" id="IPR036068">
    <property type="entry name" value="Nicotinate_pribotase-like_C"/>
</dbReference>
<dbReference type="PANTHER" id="PTHR32179">
    <property type="entry name" value="NICOTINATE-NUCLEOTIDE PYROPHOSPHORYLASE [CARBOXYLATING]"/>
    <property type="match status" value="1"/>
</dbReference>
<reference evidence="8 9" key="1">
    <citation type="journal article" date="2006" name="Nat. Biotechnol.">
        <title>Complete genome of the mutualistic, N2-fixing grass endophyte Azoarcus sp. strain BH72.</title>
        <authorList>
            <person name="Krause A."/>
            <person name="Ramakumar A."/>
            <person name="Bartels D."/>
            <person name="Battistoni F."/>
            <person name="Bekel T."/>
            <person name="Boch J."/>
            <person name="Boehm M."/>
            <person name="Friedrich F."/>
            <person name="Hurek T."/>
            <person name="Krause L."/>
            <person name="Linke B."/>
            <person name="McHardy A.C."/>
            <person name="Sarkar A."/>
            <person name="Schneiker S."/>
            <person name="Syed A.A."/>
            <person name="Thauer R."/>
            <person name="Vorhoelter F.-J."/>
            <person name="Weidner S."/>
            <person name="Puehler A."/>
            <person name="Reinhold-Hurek B."/>
            <person name="Kaiser O."/>
            <person name="Goesmann A."/>
        </authorList>
    </citation>
    <scope>NUCLEOTIDE SEQUENCE [LARGE SCALE GENOMIC DNA]</scope>
    <source>
        <strain evidence="8 9">BH72</strain>
    </source>
</reference>
<dbReference type="KEGG" id="azo:azo3365"/>
<dbReference type="FunFam" id="3.20.20.70:FF:000030">
    <property type="entry name" value="Nicotinate-nucleotide pyrophosphorylase, carboxylating"/>
    <property type="match status" value="1"/>
</dbReference>
<dbReference type="OrthoDB" id="8216773at2"/>
<dbReference type="Pfam" id="PF01729">
    <property type="entry name" value="QRPTase_C"/>
    <property type="match status" value="1"/>
</dbReference>
<dbReference type="RefSeq" id="WP_011767088.1">
    <property type="nucleotide sequence ID" value="NC_008702.1"/>
</dbReference>
<dbReference type="STRING" id="62928.azo3365"/>
<dbReference type="KEGG" id="aoa:dqs_3504"/>
<dbReference type="GO" id="GO:0004514">
    <property type="term" value="F:nicotinate-nucleotide diphosphorylase (carboxylating) activity"/>
    <property type="evidence" value="ECO:0007669"/>
    <property type="project" value="InterPro"/>
</dbReference>
<dbReference type="GO" id="GO:0034213">
    <property type="term" value="P:quinolinate catabolic process"/>
    <property type="evidence" value="ECO:0007669"/>
    <property type="project" value="TreeGrafter"/>
</dbReference>
<accession>A1KAX5</accession>
<dbReference type="GO" id="GO:0005737">
    <property type="term" value="C:cytoplasm"/>
    <property type="evidence" value="ECO:0007669"/>
    <property type="project" value="TreeGrafter"/>
</dbReference>
<dbReference type="InterPro" id="IPR006242">
    <property type="entry name" value="ModD"/>
</dbReference>
<dbReference type="HOGENOM" id="CLU_039622_2_1_4"/>
<dbReference type="Gene3D" id="3.20.20.70">
    <property type="entry name" value="Aldolase class I"/>
    <property type="match status" value="1"/>
</dbReference>
<evidence type="ECO:0000259" key="7">
    <source>
        <dbReference type="Pfam" id="PF02749"/>
    </source>
</evidence>
<dbReference type="PIRSF" id="PIRSF006250">
    <property type="entry name" value="NadC_ModD"/>
    <property type="match status" value="1"/>
</dbReference>